<evidence type="ECO:0000256" key="1">
    <source>
        <dbReference type="SAM" id="MobiDB-lite"/>
    </source>
</evidence>
<accession>A0ABR9ICL3</accession>
<feature type="transmembrane region" description="Helical" evidence="2">
    <location>
        <begin position="6"/>
        <end position="24"/>
    </location>
</feature>
<protein>
    <submittedName>
        <fullName evidence="3">Uncharacterized protein</fullName>
    </submittedName>
</protein>
<feature type="region of interest" description="Disordered" evidence="1">
    <location>
        <begin position="55"/>
        <end position="138"/>
    </location>
</feature>
<feature type="compositionally biased region" description="Pro residues" evidence="1">
    <location>
        <begin position="123"/>
        <end position="138"/>
    </location>
</feature>
<keyword evidence="4" id="KW-1185">Reference proteome</keyword>
<evidence type="ECO:0000313" key="4">
    <source>
        <dbReference type="Proteomes" id="UP000631670"/>
    </source>
</evidence>
<keyword evidence="2" id="KW-1133">Transmembrane helix</keyword>
<dbReference type="Proteomes" id="UP000631670">
    <property type="component" value="Unassembled WGS sequence"/>
</dbReference>
<evidence type="ECO:0000256" key="2">
    <source>
        <dbReference type="SAM" id="Phobius"/>
    </source>
</evidence>
<keyword evidence="2" id="KW-0812">Transmembrane</keyword>
<evidence type="ECO:0000313" key="3">
    <source>
        <dbReference type="EMBL" id="MBE1500930.1"/>
    </source>
</evidence>
<proteinExistence type="predicted"/>
<sequence>MNGGALAVLVVMAVPVVWVLVVLISDAWHNRRVRAQPNRTVDGIRERLAREQAAADFASAPTEVLPRIQPAPADEPTVELPPVLPKRTRPYVGKPTPYPRRPLSSPPADLAARVLQGLRNLPDRPPPPPSWPPGDPDS</sequence>
<dbReference type="RefSeq" id="WP_143265148.1">
    <property type="nucleotide sequence ID" value="NZ_JADBEG010000001.1"/>
</dbReference>
<name>A0ABR9ICL3_9PSEU</name>
<organism evidence="3 4">
    <name type="scientific">Amycolatopsis lexingtonensis</name>
    <dbReference type="NCBI Taxonomy" id="218822"/>
    <lineage>
        <taxon>Bacteria</taxon>
        <taxon>Bacillati</taxon>
        <taxon>Actinomycetota</taxon>
        <taxon>Actinomycetes</taxon>
        <taxon>Pseudonocardiales</taxon>
        <taxon>Pseudonocardiaceae</taxon>
        <taxon>Amycolatopsis</taxon>
    </lineage>
</organism>
<gene>
    <name evidence="3" type="ORF">H4696_008030</name>
</gene>
<dbReference type="EMBL" id="JADBEG010000001">
    <property type="protein sequence ID" value="MBE1500930.1"/>
    <property type="molecule type" value="Genomic_DNA"/>
</dbReference>
<reference evidence="3 4" key="1">
    <citation type="submission" date="2020-10" db="EMBL/GenBank/DDBJ databases">
        <title>Sequencing the genomes of 1000 actinobacteria strains.</title>
        <authorList>
            <person name="Klenk H.-P."/>
        </authorList>
    </citation>
    <scope>NUCLEOTIDE SEQUENCE [LARGE SCALE GENOMIC DNA]</scope>
    <source>
        <strain evidence="3 4">DSM 44653</strain>
    </source>
</reference>
<keyword evidence="2" id="KW-0472">Membrane</keyword>
<comment type="caution">
    <text evidence="3">The sequence shown here is derived from an EMBL/GenBank/DDBJ whole genome shotgun (WGS) entry which is preliminary data.</text>
</comment>